<keyword evidence="3 8" id="KW-0808">Transferase</keyword>
<dbReference type="CDD" id="cd07989">
    <property type="entry name" value="LPLAT_AGPAT-like"/>
    <property type="match status" value="1"/>
</dbReference>
<keyword evidence="6" id="KW-0472">Membrane</keyword>
<keyword evidence="2" id="KW-0444">Lipid biosynthesis</keyword>
<dbReference type="SUPFAM" id="SSF69593">
    <property type="entry name" value="Glycerol-3-phosphate (1)-acyltransferase"/>
    <property type="match status" value="1"/>
</dbReference>
<dbReference type="PANTHER" id="PTHR10434:SF64">
    <property type="entry name" value="1-ACYL-SN-GLYCEROL-3-PHOSPHATE ACYLTRANSFERASE-RELATED"/>
    <property type="match status" value="1"/>
</dbReference>
<sequence>MKIAKSPYTWYAILVFLMSCVIVVPTLALLSTNRRWHLAGLQLHRWWAKIVFWIWRMPVEISGLEHLKTADQKIYCSNHFSYLDIPTFFLTTSGKLIGKSSLTNIPLFGYFFKKMHIPVNRSSMRSRAESMKRSQQAIDEGYDVAFFPEGGIRVQPSDLPYMCSFKDGAFRLAVENQLPIIPITKATNFIILPDVSEIKFRHTPCKITVHPPIYPQGKGETAIKALKEQVFNTIQSELLKHHPDKVKTVS</sequence>
<evidence type="ECO:0000256" key="2">
    <source>
        <dbReference type="ARBA" id="ARBA00022516"/>
    </source>
</evidence>
<evidence type="ECO:0000313" key="9">
    <source>
        <dbReference type="Proteomes" id="UP000256779"/>
    </source>
</evidence>
<feature type="domain" description="Phospholipid/glycerol acyltransferase" evidence="7">
    <location>
        <begin position="73"/>
        <end position="188"/>
    </location>
</feature>
<keyword evidence="4" id="KW-0443">Lipid metabolism</keyword>
<evidence type="ECO:0000259" key="7">
    <source>
        <dbReference type="SMART" id="SM00563"/>
    </source>
</evidence>
<dbReference type="OrthoDB" id="9803035at2"/>
<dbReference type="RefSeq" id="WP_115866460.1">
    <property type="nucleotide sequence ID" value="NZ_QREG01000001.1"/>
</dbReference>
<keyword evidence="6" id="KW-0812">Transmembrane</keyword>
<evidence type="ECO:0000256" key="1">
    <source>
        <dbReference type="ARBA" id="ARBA00005189"/>
    </source>
</evidence>
<name>A0A3D9LHS7_MARFU</name>
<protein>
    <submittedName>
        <fullName evidence="8">1-acyl-sn-glycerol-3-phosphate acyltransferase</fullName>
    </submittedName>
</protein>
<evidence type="ECO:0000256" key="5">
    <source>
        <dbReference type="ARBA" id="ARBA00023315"/>
    </source>
</evidence>
<gene>
    <name evidence="8" type="ORF">C7460_101490</name>
</gene>
<dbReference type="EMBL" id="QREG01000001">
    <property type="protein sequence ID" value="REE05971.1"/>
    <property type="molecule type" value="Genomic_DNA"/>
</dbReference>
<comment type="caution">
    <text evidence="8">The sequence shown here is derived from an EMBL/GenBank/DDBJ whole genome shotgun (WGS) entry which is preliminary data.</text>
</comment>
<evidence type="ECO:0000313" key="8">
    <source>
        <dbReference type="EMBL" id="REE05971.1"/>
    </source>
</evidence>
<evidence type="ECO:0000256" key="4">
    <source>
        <dbReference type="ARBA" id="ARBA00023098"/>
    </source>
</evidence>
<feature type="transmembrane region" description="Helical" evidence="6">
    <location>
        <begin position="12"/>
        <end position="30"/>
    </location>
</feature>
<dbReference type="PROSITE" id="PS51257">
    <property type="entry name" value="PROKAR_LIPOPROTEIN"/>
    <property type="match status" value="1"/>
</dbReference>
<dbReference type="GO" id="GO:0003841">
    <property type="term" value="F:1-acylglycerol-3-phosphate O-acyltransferase activity"/>
    <property type="evidence" value="ECO:0007669"/>
    <property type="project" value="TreeGrafter"/>
</dbReference>
<evidence type="ECO:0000256" key="3">
    <source>
        <dbReference type="ARBA" id="ARBA00022679"/>
    </source>
</evidence>
<keyword evidence="9" id="KW-1185">Reference proteome</keyword>
<proteinExistence type="predicted"/>
<organism evidence="8 9">
    <name type="scientific">Marinoscillum furvescens DSM 4134</name>
    <dbReference type="NCBI Taxonomy" id="1122208"/>
    <lineage>
        <taxon>Bacteria</taxon>
        <taxon>Pseudomonadati</taxon>
        <taxon>Bacteroidota</taxon>
        <taxon>Cytophagia</taxon>
        <taxon>Cytophagales</taxon>
        <taxon>Reichenbachiellaceae</taxon>
        <taxon>Marinoscillum</taxon>
    </lineage>
</organism>
<dbReference type="AlphaFoldDB" id="A0A3D9LHS7"/>
<dbReference type="SMART" id="SM00563">
    <property type="entry name" value="PlsC"/>
    <property type="match status" value="1"/>
</dbReference>
<keyword evidence="6" id="KW-1133">Transmembrane helix</keyword>
<evidence type="ECO:0000256" key="6">
    <source>
        <dbReference type="SAM" id="Phobius"/>
    </source>
</evidence>
<reference evidence="8 9" key="1">
    <citation type="submission" date="2018-07" db="EMBL/GenBank/DDBJ databases">
        <title>Genomic Encyclopedia of Type Strains, Phase IV (KMG-IV): sequencing the most valuable type-strain genomes for metagenomic binning, comparative biology and taxonomic classification.</title>
        <authorList>
            <person name="Goeker M."/>
        </authorList>
    </citation>
    <scope>NUCLEOTIDE SEQUENCE [LARGE SCALE GENOMIC DNA]</scope>
    <source>
        <strain evidence="8 9">DSM 4134</strain>
    </source>
</reference>
<comment type="pathway">
    <text evidence="1">Lipid metabolism.</text>
</comment>
<dbReference type="GO" id="GO:0006654">
    <property type="term" value="P:phosphatidic acid biosynthetic process"/>
    <property type="evidence" value="ECO:0007669"/>
    <property type="project" value="TreeGrafter"/>
</dbReference>
<accession>A0A3D9LHS7</accession>
<keyword evidence="5 8" id="KW-0012">Acyltransferase</keyword>
<dbReference type="InterPro" id="IPR002123">
    <property type="entry name" value="Plipid/glycerol_acylTrfase"/>
</dbReference>
<dbReference type="Pfam" id="PF01553">
    <property type="entry name" value="Acyltransferase"/>
    <property type="match status" value="1"/>
</dbReference>
<dbReference type="PANTHER" id="PTHR10434">
    <property type="entry name" value="1-ACYL-SN-GLYCEROL-3-PHOSPHATE ACYLTRANSFERASE"/>
    <property type="match status" value="1"/>
</dbReference>
<dbReference type="Proteomes" id="UP000256779">
    <property type="component" value="Unassembled WGS sequence"/>
</dbReference>